<feature type="region of interest" description="Disordered" evidence="1">
    <location>
        <begin position="95"/>
        <end position="116"/>
    </location>
</feature>
<feature type="compositionally biased region" description="Basic and acidic residues" evidence="1">
    <location>
        <begin position="97"/>
        <end position="116"/>
    </location>
</feature>
<evidence type="ECO:0000256" key="1">
    <source>
        <dbReference type="SAM" id="MobiDB-lite"/>
    </source>
</evidence>
<evidence type="ECO:0000313" key="3">
    <source>
        <dbReference type="Proteomes" id="UP001146670"/>
    </source>
</evidence>
<dbReference type="InterPro" id="IPR010434">
    <property type="entry name" value="DUF1033"/>
</dbReference>
<dbReference type="Proteomes" id="UP001146670">
    <property type="component" value="Unassembled WGS sequence"/>
</dbReference>
<keyword evidence="3" id="KW-1185">Reference proteome</keyword>
<gene>
    <name evidence="2" type="ORF">OW157_05215</name>
</gene>
<organism evidence="2 3">
    <name type="scientific">Aerococcus kribbianus</name>
    <dbReference type="NCBI Taxonomy" id="2999064"/>
    <lineage>
        <taxon>Bacteria</taxon>
        <taxon>Bacillati</taxon>
        <taxon>Bacillota</taxon>
        <taxon>Bacilli</taxon>
        <taxon>Lactobacillales</taxon>
        <taxon>Aerococcaceae</taxon>
        <taxon>Aerococcus</taxon>
    </lineage>
</organism>
<accession>A0A9X3JGV8</accession>
<evidence type="ECO:0000313" key="2">
    <source>
        <dbReference type="EMBL" id="MCZ0725969.1"/>
    </source>
</evidence>
<dbReference type="EMBL" id="JAPRFR010000002">
    <property type="protein sequence ID" value="MCZ0725969.1"/>
    <property type="molecule type" value="Genomic_DNA"/>
</dbReference>
<name>A0A9X3JGV8_9LACT</name>
<dbReference type="Pfam" id="PF06279">
    <property type="entry name" value="DUF1033"/>
    <property type="match status" value="1"/>
</dbReference>
<sequence>MFHVLTIKAFSEPWWLDWEQDSIEVLHRSSWTDLPAAESAYQKEKAKYTDKFAYKKEKSPHMWAAWTPGDYAYCAACGDDEQVYIGVMIDQASHQVNENKDEREDICGQNEKKTHE</sequence>
<dbReference type="AlphaFoldDB" id="A0A9X3JGV8"/>
<dbReference type="RefSeq" id="WP_268752300.1">
    <property type="nucleotide sequence ID" value="NZ_JAPRFQ010000002.1"/>
</dbReference>
<proteinExistence type="predicted"/>
<protein>
    <submittedName>
        <fullName evidence="2">DUF1033 family protein</fullName>
    </submittedName>
</protein>
<reference evidence="2" key="1">
    <citation type="submission" date="2022-12" db="EMBL/GenBank/DDBJ databases">
        <title>Description and comparative metabolic analysis of Aerococcus sp. nov., isolated from the feces of a pig.</title>
        <authorList>
            <person name="Chang Y.-H."/>
        </authorList>
    </citation>
    <scope>NUCLEOTIDE SEQUENCE</scope>
    <source>
        <strain evidence="2">YH-aer222</strain>
    </source>
</reference>
<comment type="caution">
    <text evidence="2">The sequence shown here is derived from an EMBL/GenBank/DDBJ whole genome shotgun (WGS) entry which is preliminary data.</text>
</comment>